<protein>
    <submittedName>
        <fullName evidence="3">Uncharacterized protein</fullName>
    </submittedName>
</protein>
<keyword evidence="4" id="KW-1185">Reference proteome</keyword>
<feature type="transmembrane region" description="Helical" evidence="2">
    <location>
        <begin position="83"/>
        <end position="106"/>
    </location>
</feature>
<feature type="region of interest" description="Disordered" evidence="1">
    <location>
        <begin position="1"/>
        <end position="20"/>
    </location>
</feature>
<dbReference type="Proteomes" id="UP000800036">
    <property type="component" value="Unassembled WGS sequence"/>
</dbReference>
<proteinExistence type="predicted"/>
<keyword evidence="2" id="KW-1133">Transmembrane helix</keyword>
<evidence type="ECO:0000256" key="1">
    <source>
        <dbReference type="SAM" id="MobiDB-lite"/>
    </source>
</evidence>
<evidence type="ECO:0000313" key="3">
    <source>
        <dbReference type="EMBL" id="KAF1980178.1"/>
    </source>
</evidence>
<accession>A0A6A5VTV4</accession>
<name>A0A6A5VTV4_9PLEO</name>
<gene>
    <name evidence="3" type="ORF">BU23DRAFT_3542</name>
</gene>
<dbReference type="EMBL" id="ML976656">
    <property type="protein sequence ID" value="KAF1980178.1"/>
    <property type="molecule type" value="Genomic_DNA"/>
</dbReference>
<evidence type="ECO:0000256" key="2">
    <source>
        <dbReference type="SAM" id="Phobius"/>
    </source>
</evidence>
<keyword evidence="2" id="KW-0472">Membrane</keyword>
<keyword evidence="2" id="KW-0812">Transmembrane</keyword>
<sequence>MLQTRRRSEEETRGATRVRARRRRVRRVQFKASWDERKSATASVNRCSPCARRGQRTYVARGQPRVTTASMEDTRAKSCFQRVARGVAVTILVVWFCGCCGGVAAAKRDLRSANAALVRARMRRAGTLQLGRNGVRTTPGEKSRPYTLEYCMAGWQNDSSLLSQRRWKARWQLRLLDYRCQWGIIRSFFTSESSSFEANLTFQTRAFQAVDSYQRMIVLNQARTLSRCRVVL</sequence>
<dbReference type="AlphaFoldDB" id="A0A6A5VTV4"/>
<evidence type="ECO:0000313" key="4">
    <source>
        <dbReference type="Proteomes" id="UP000800036"/>
    </source>
</evidence>
<reference evidence="3" key="1">
    <citation type="journal article" date="2020" name="Stud. Mycol.">
        <title>101 Dothideomycetes genomes: a test case for predicting lifestyles and emergence of pathogens.</title>
        <authorList>
            <person name="Haridas S."/>
            <person name="Albert R."/>
            <person name="Binder M."/>
            <person name="Bloem J."/>
            <person name="Labutti K."/>
            <person name="Salamov A."/>
            <person name="Andreopoulos B."/>
            <person name="Baker S."/>
            <person name="Barry K."/>
            <person name="Bills G."/>
            <person name="Bluhm B."/>
            <person name="Cannon C."/>
            <person name="Castanera R."/>
            <person name="Culley D."/>
            <person name="Daum C."/>
            <person name="Ezra D."/>
            <person name="Gonzalez J."/>
            <person name="Henrissat B."/>
            <person name="Kuo A."/>
            <person name="Liang C."/>
            <person name="Lipzen A."/>
            <person name="Lutzoni F."/>
            <person name="Magnuson J."/>
            <person name="Mondo S."/>
            <person name="Nolan M."/>
            <person name="Ohm R."/>
            <person name="Pangilinan J."/>
            <person name="Park H.-J."/>
            <person name="Ramirez L."/>
            <person name="Alfaro M."/>
            <person name="Sun H."/>
            <person name="Tritt A."/>
            <person name="Yoshinaga Y."/>
            <person name="Zwiers L.-H."/>
            <person name="Turgeon B."/>
            <person name="Goodwin S."/>
            <person name="Spatafora J."/>
            <person name="Crous P."/>
            <person name="Grigoriev I."/>
        </authorList>
    </citation>
    <scope>NUCLEOTIDE SEQUENCE</scope>
    <source>
        <strain evidence="3">CBS 107.79</strain>
    </source>
</reference>
<organism evidence="3 4">
    <name type="scientific">Bimuria novae-zelandiae CBS 107.79</name>
    <dbReference type="NCBI Taxonomy" id="1447943"/>
    <lineage>
        <taxon>Eukaryota</taxon>
        <taxon>Fungi</taxon>
        <taxon>Dikarya</taxon>
        <taxon>Ascomycota</taxon>
        <taxon>Pezizomycotina</taxon>
        <taxon>Dothideomycetes</taxon>
        <taxon>Pleosporomycetidae</taxon>
        <taxon>Pleosporales</taxon>
        <taxon>Massarineae</taxon>
        <taxon>Didymosphaeriaceae</taxon>
        <taxon>Bimuria</taxon>
    </lineage>
</organism>
<feature type="compositionally biased region" description="Basic and acidic residues" evidence="1">
    <location>
        <begin position="1"/>
        <end position="14"/>
    </location>
</feature>